<dbReference type="PIRSF" id="PIRSF001400">
    <property type="entry name" value="Enolase"/>
    <property type="match status" value="1"/>
</dbReference>
<feature type="binding site" evidence="9">
    <location>
        <position position="391"/>
    </location>
    <ligand>
        <name>(2R)-2-phosphoglycerate</name>
        <dbReference type="ChEBI" id="CHEBI:58289"/>
    </ligand>
</feature>
<evidence type="ECO:0000256" key="2">
    <source>
        <dbReference type="ARBA" id="ARBA00009604"/>
    </source>
</evidence>
<comment type="function">
    <text evidence="9">Catalyzes the reversible conversion of 2-phosphoglycerate (2-PG) into phosphoenolpyruvate (PEP). It is essential for the degradation of carbohydrates via glycolysis.</text>
</comment>
<evidence type="ECO:0000256" key="6">
    <source>
        <dbReference type="ARBA" id="ARBA00022842"/>
    </source>
</evidence>
<keyword evidence="9 12" id="KW-0479">Metal-binding</keyword>
<evidence type="ECO:0000256" key="1">
    <source>
        <dbReference type="ARBA" id="ARBA00005031"/>
    </source>
</evidence>
<dbReference type="EMBL" id="PCST01000030">
    <property type="protein sequence ID" value="PIP55593.1"/>
    <property type="molecule type" value="Genomic_DNA"/>
</dbReference>
<feature type="binding site" evidence="9">
    <location>
        <position position="165"/>
    </location>
    <ligand>
        <name>(2R)-2-phosphoglycerate</name>
        <dbReference type="ChEBI" id="CHEBI:58289"/>
    </ligand>
</feature>
<keyword evidence="8 9" id="KW-0456">Lyase</keyword>
<dbReference type="AlphaFoldDB" id="A0A2H0BD36"/>
<evidence type="ECO:0000256" key="4">
    <source>
        <dbReference type="ARBA" id="ARBA00017068"/>
    </source>
</evidence>
<dbReference type="UniPathway" id="UPA00109">
    <property type="reaction ID" value="UER00187"/>
</dbReference>
<dbReference type="GO" id="GO:0005576">
    <property type="term" value="C:extracellular region"/>
    <property type="evidence" value="ECO:0007669"/>
    <property type="project" value="UniProtKB-SubCell"/>
</dbReference>
<feature type="binding site" evidence="9 12">
    <location>
        <position position="315"/>
    </location>
    <ligand>
        <name>Mg(2+)</name>
        <dbReference type="ChEBI" id="CHEBI:18420"/>
    </ligand>
</feature>
<evidence type="ECO:0000259" key="13">
    <source>
        <dbReference type="SMART" id="SM01192"/>
    </source>
</evidence>
<comment type="pathway">
    <text evidence="1 9">Carbohydrate degradation; glycolysis; pyruvate from D-glyceraldehyde 3-phosphate: step 4/5.</text>
</comment>
<dbReference type="Gene3D" id="3.30.390.10">
    <property type="entry name" value="Enolase-like, N-terminal domain"/>
    <property type="match status" value="1"/>
</dbReference>
<dbReference type="NCBIfam" id="TIGR01060">
    <property type="entry name" value="eno"/>
    <property type="match status" value="1"/>
</dbReference>
<dbReference type="PROSITE" id="PS00164">
    <property type="entry name" value="ENOLASE"/>
    <property type="match status" value="1"/>
</dbReference>
<dbReference type="FunFam" id="3.30.390.10:FF:000001">
    <property type="entry name" value="Enolase"/>
    <property type="match status" value="1"/>
</dbReference>
<dbReference type="Pfam" id="PF00113">
    <property type="entry name" value="Enolase_C"/>
    <property type="match status" value="1"/>
</dbReference>
<keyword evidence="9" id="KW-0963">Cytoplasm</keyword>
<dbReference type="InterPro" id="IPR020811">
    <property type="entry name" value="Enolase_N"/>
</dbReference>
<keyword evidence="6 9" id="KW-0460">Magnesium</keyword>
<dbReference type="Pfam" id="PF03952">
    <property type="entry name" value="Enolase_N"/>
    <property type="match status" value="1"/>
</dbReference>
<dbReference type="InterPro" id="IPR000941">
    <property type="entry name" value="Enolase"/>
</dbReference>
<evidence type="ECO:0000256" key="7">
    <source>
        <dbReference type="ARBA" id="ARBA00023152"/>
    </source>
</evidence>
<dbReference type="SUPFAM" id="SSF54826">
    <property type="entry name" value="Enolase N-terminal domain-like"/>
    <property type="match status" value="1"/>
</dbReference>
<feature type="active site" description="Proton acceptor" evidence="9 10">
    <location>
        <position position="340"/>
    </location>
</feature>
<dbReference type="HAMAP" id="MF_00318">
    <property type="entry name" value="Enolase"/>
    <property type="match status" value="1"/>
</dbReference>
<evidence type="ECO:0000256" key="9">
    <source>
        <dbReference type="HAMAP-Rule" id="MF_00318"/>
    </source>
</evidence>
<comment type="catalytic activity">
    <reaction evidence="9">
        <text>(2R)-2-phosphoglycerate = phosphoenolpyruvate + H2O</text>
        <dbReference type="Rhea" id="RHEA:10164"/>
        <dbReference type="ChEBI" id="CHEBI:15377"/>
        <dbReference type="ChEBI" id="CHEBI:58289"/>
        <dbReference type="ChEBI" id="CHEBI:58702"/>
        <dbReference type="EC" id="4.2.1.11"/>
    </reaction>
</comment>
<sequence>MSVIKSLKAREIIDSRGNPTIEVKCLLESGSRALASVPSGASTGIHEAHELRDGDKSRFRGKGVLKAVANVEGEINDHLKGNELEQKELDEAMIDFDGTENKSRLGANAILGVSLAFCRAQANEKKLELFEHLAQLSNTSKYSIPLPMLNIINGGMHADSGLDIQEFMIAPVGPKAFREKLQASSEVISALKDILKENNYSTSIGDEGGFAPQLKSNEEAFEVIIKAIEKAGYSTDEIKLGIDAASSSFYEDGSYKIKIASENKTLSSAEIVDWYENLCQKYPLISIEDGLAEEDWDGFALLTKKLGERIQVVGDDLMVTNIKRIKQAKEKEAANSVLIKLNQIGTLSETIQAIQLAKEYGWKPFVSHRSGDTTDTFIADLAVGLSCDYIKSGSLARGERVCKYNRIMEIENLL</sequence>
<dbReference type="PANTHER" id="PTHR11902:SF1">
    <property type="entry name" value="ENOLASE"/>
    <property type="match status" value="1"/>
</dbReference>
<feature type="domain" description="Enolase C-terminal TIM barrel" evidence="13">
    <location>
        <begin position="141"/>
        <end position="414"/>
    </location>
</feature>
<feature type="binding site" evidence="11">
    <location>
        <begin position="367"/>
        <end position="370"/>
    </location>
    <ligand>
        <name>substrate</name>
    </ligand>
</feature>
<dbReference type="GO" id="GO:0009986">
    <property type="term" value="C:cell surface"/>
    <property type="evidence" value="ECO:0007669"/>
    <property type="project" value="UniProtKB-SubCell"/>
</dbReference>
<feature type="binding site" evidence="11">
    <location>
        <position position="315"/>
    </location>
    <ligand>
        <name>substrate</name>
    </ligand>
</feature>
<protein>
    <recommendedName>
        <fullName evidence="4 9">Enolase</fullName>
        <ecNumber evidence="3 9">4.2.1.11</ecNumber>
    </recommendedName>
    <alternativeName>
        <fullName evidence="9">2-phospho-D-glycerate hydro-lyase</fullName>
    </alternativeName>
    <alternativeName>
        <fullName evidence="9">2-phosphoglycerate dehydratase</fullName>
    </alternativeName>
</protein>
<dbReference type="Gene3D" id="3.20.20.120">
    <property type="entry name" value="Enolase-like C-terminal domain"/>
    <property type="match status" value="1"/>
</dbReference>
<feature type="binding site" evidence="11">
    <location>
        <position position="166"/>
    </location>
    <ligand>
        <name>substrate</name>
    </ligand>
</feature>
<comment type="similarity">
    <text evidence="2 9">Belongs to the enolase family.</text>
</comment>
<dbReference type="GO" id="GO:0004634">
    <property type="term" value="F:phosphopyruvate hydratase activity"/>
    <property type="evidence" value="ECO:0007669"/>
    <property type="project" value="UniProtKB-UniRule"/>
</dbReference>
<evidence type="ECO:0000256" key="12">
    <source>
        <dbReference type="PIRSR" id="PIRSR001400-3"/>
    </source>
</evidence>
<name>A0A2H0BD36_9BACT</name>
<dbReference type="CDD" id="cd03313">
    <property type="entry name" value="enolase"/>
    <property type="match status" value="1"/>
</dbReference>
<keyword evidence="15" id="KW-0670">Pyruvate</keyword>
<evidence type="ECO:0000256" key="5">
    <source>
        <dbReference type="ARBA" id="ARBA00022525"/>
    </source>
</evidence>
<dbReference type="InterPro" id="IPR029017">
    <property type="entry name" value="Enolase-like_N"/>
</dbReference>
<keyword evidence="7 9" id="KW-0324">Glycolysis</keyword>
<feature type="binding site" evidence="9 12">
    <location>
        <position position="243"/>
    </location>
    <ligand>
        <name>Mg(2+)</name>
        <dbReference type="ChEBI" id="CHEBI:18420"/>
    </ligand>
</feature>
<dbReference type="GO" id="GO:0000287">
    <property type="term" value="F:magnesium ion binding"/>
    <property type="evidence" value="ECO:0007669"/>
    <property type="project" value="UniProtKB-UniRule"/>
</dbReference>
<dbReference type="SFLD" id="SFLDG00178">
    <property type="entry name" value="enolase"/>
    <property type="match status" value="1"/>
</dbReference>
<dbReference type="SMART" id="SM01192">
    <property type="entry name" value="Enolase_C"/>
    <property type="match status" value="1"/>
</dbReference>
<dbReference type="EC" id="4.2.1.11" evidence="3 9"/>
<feature type="binding site" evidence="11">
    <location>
        <position position="391"/>
    </location>
    <ligand>
        <name>substrate</name>
    </ligand>
</feature>
<feature type="active site" description="Proton donor" evidence="9 10">
    <location>
        <position position="207"/>
    </location>
</feature>
<dbReference type="GO" id="GO:0000015">
    <property type="term" value="C:phosphopyruvate hydratase complex"/>
    <property type="evidence" value="ECO:0007669"/>
    <property type="project" value="InterPro"/>
</dbReference>
<proteinExistence type="inferred from homology"/>
<dbReference type="GO" id="GO:0006096">
    <property type="term" value="P:glycolytic process"/>
    <property type="evidence" value="ECO:0007669"/>
    <property type="project" value="UniProtKB-UniRule"/>
</dbReference>
<dbReference type="SMART" id="SM01193">
    <property type="entry name" value="Enolase_N"/>
    <property type="match status" value="1"/>
</dbReference>
<dbReference type="PRINTS" id="PR00148">
    <property type="entry name" value="ENOLASE"/>
</dbReference>
<organism evidence="15 16">
    <name type="scientific">Candidatus Zambryskibacteria bacterium CG22_combo_CG10-13_8_21_14_all_42_17</name>
    <dbReference type="NCBI Taxonomy" id="1975118"/>
    <lineage>
        <taxon>Bacteria</taxon>
        <taxon>Candidatus Zambryskiibacteriota</taxon>
    </lineage>
</organism>
<feature type="binding site" evidence="9 12">
    <location>
        <position position="288"/>
    </location>
    <ligand>
        <name>Mg(2+)</name>
        <dbReference type="ChEBI" id="CHEBI:18420"/>
    </ligand>
</feature>
<feature type="binding site" evidence="11">
    <location>
        <position position="157"/>
    </location>
    <ligand>
        <name>substrate</name>
    </ligand>
</feature>
<evidence type="ECO:0000256" key="11">
    <source>
        <dbReference type="PIRSR" id="PIRSR001400-2"/>
    </source>
</evidence>
<evidence type="ECO:0000256" key="10">
    <source>
        <dbReference type="PIRSR" id="PIRSR001400-1"/>
    </source>
</evidence>
<evidence type="ECO:0000256" key="3">
    <source>
        <dbReference type="ARBA" id="ARBA00012058"/>
    </source>
</evidence>
<feature type="binding site" evidence="9">
    <location>
        <position position="369"/>
    </location>
    <ligand>
        <name>(2R)-2-phosphoglycerate</name>
        <dbReference type="ChEBI" id="CHEBI:58289"/>
    </ligand>
</feature>
<feature type="binding site" evidence="9">
    <location>
        <position position="340"/>
    </location>
    <ligand>
        <name>(2R)-2-phosphoglycerate</name>
        <dbReference type="ChEBI" id="CHEBI:58289"/>
    </ligand>
</feature>
<feature type="domain" description="Enolase N-terminal" evidence="14">
    <location>
        <begin position="4"/>
        <end position="133"/>
    </location>
</feature>
<comment type="cofactor">
    <cofactor evidence="12">
        <name>Mg(2+)</name>
        <dbReference type="ChEBI" id="CHEBI:18420"/>
    </cofactor>
    <text evidence="12">Mg(2+) is required for catalysis and for stabilizing the dimer.</text>
</comment>
<evidence type="ECO:0000313" key="15">
    <source>
        <dbReference type="EMBL" id="PIP55593.1"/>
    </source>
</evidence>
<dbReference type="SFLD" id="SFLDF00002">
    <property type="entry name" value="enolase"/>
    <property type="match status" value="1"/>
</dbReference>
<dbReference type="Proteomes" id="UP000229794">
    <property type="component" value="Unassembled WGS sequence"/>
</dbReference>
<evidence type="ECO:0000313" key="16">
    <source>
        <dbReference type="Proteomes" id="UP000229794"/>
    </source>
</evidence>
<reference evidence="15 16" key="1">
    <citation type="submission" date="2017-09" db="EMBL/GenBank/DDBJ databases">
        <title>Depth-based differentiation of microbial function through sediment-hosted aquifers and enrichment of novel symbionts in the deep terrestrial subsurface.</title>
        <authorList>
            <person name="Probst A.J."/>
            <person name="Ladd B."/>
            <person name="Jarett J.K."/>
            <person name="Geller-Mcgrath D.E."/>
            <person name="Sieber C.M."/>
            <person name="Emerson J.B."/>
            <person name="Anantharaman K."/>
            <person name="Thomas B.C."/>
            <person name="Malmstrom R."/>
            <person name="Stieglmeier M."/>
            <person name="Klingl A."/>
            <person name="Woyke T."/>
            <person name="Ryan C.M."/>
            <person name="Banfield J.F."/>
        </authorList>
    </citation>
    <scope>NUCLEOTIDE SEQUENCE [LARGE SCALE GENOMIC DNA]</scope>
    <source>
        <strain evidence="15">CG22_combo_CG10-13_8_21_14_all_42_17</strain>
    </source>
</reference>
<dbReference type="SFLD" id="SFLDS00001">
    <property type="entry name" value="Enolase"/>
    <property type="match status" value="1"/>
</dbReference>
<dbReference type="SUPFAM" id="SSF51604">
    <property type="entry name" value="Enolase C-terminal domain-like"/>
    <property type="match status" value="1"/>
</dbReference>
<comment type="subcellular location">
    <subcellularLocation>
        <location evidence="9">Cytoplasm</location>
    </subcellularLocation>
    <subcellularLocation>
        <location evidence="9">Secreted</location>
    </subcellularLocation>
    <subcellularLocation>
        <location evidence="9">Cell surface</location>
    </subcellularLocation>
    <text evidence="9">Fractions of enolase are present in both the cytoplasm and on the cell surface.</text>
</comment>
<feature type="binding site" evidence="11">
    <location>
        <position position="288"/>
    </location>
    <ligand>
        <name>substrate</name>
    </ligand>
</feature>
<comment type="caution">
    <text evidence="15">The sequence shown here is derived from an EMBL/GenBank/DDBJ whole genome shotgun (WGS) entry which is preliminary data.</text>
</comment>
<accession>A0A2H0BD36</accession>
<keyword evidence="5 9" id="KW-0964">Secreted</keyword>
<dbReference type="InterPro" id="IPR020810">
    <property type="entry name" value="Enolase_C"/>
</dbReference>
<gene>
    <name evidence="9" type="primary">eno</name>
    <name evidence="15" type="ORF">COX06_02440</name>
</gene>
<dbReference type="InterPro" id="IPR020809">
    <property type="entry name" value="Enolase_CS"/>
</dbReference>
<dbReference type="InterPro" id="IPR036849">
    <property type="entry name" value="Enolase-like_C_sf"/>
</dbReference>
<evidence type="ECO:0000259" key="14">
    <source>
        <dbReference type="SMART" id="SM01193"/>
    </source>
</evidence>
<evidence type="ECO:0000256" key="8">
    <source>
        <dbReference type="ARBA" id="ARBA00023239"/>
    </source>
</evidence>
<feature type="binding site" evidence="9">
    <location>
        <position position="370"/>
    </location>
    <ligand>
        <name>(2R)-2-phosphoglycerate</name>
        <dbReference type="ChEBI" id="CHEBI:58289"/>
    </ligand>
</feature>
<dbReference type="PANTHER" id="PTHR11902">
    <property type="entry name" value="ENOLASE"/>
    <property type="match status" value="1"/>
</dbReference>
<comment type="cofactor">
    <cofactor evidence="9">
        <name>Mg(2+)</name>
        <dbReference type="ChEBI" id="CHEBI:18420"/>
    </cofactor>
    <text evidence="9">Binds a second Mg(2+) ion via substrate during catalysis.</text>
</comment>